<dbReference type="PANTHER" id="PTHR43537:SF24">
    <property type="entry name" value="GLUCONATE OPERON TRANSCRIPTIONAL REPRESSOR"/>
    <property type="match status" value="1"/>
</dbReference>
<dbReference type="PROSITE" id="PS50949">
    <property type="entry name" value="HTH_GNTR"/>
    <property type="match status" value="1"/>
</dbReference>
<dbReference type="Gene3D" id="1.10.10.10">
    <property type="entry name" value="Winged helix-like DNA-binding domain superfamily/Winged helix DNA-binding domain"/>
    <property type="match status" value="1"/>
</dbReference>
<dbReference type="Gene3D" id="1.20.120.530">
    <property type="entry name" value="GntR ligand-binding domain-like"/>
    <property type="match status" value="1"/>
</dbReference>
<keyword evidence="1" id="KW-0805">Transcription regulation</keyword>
<evidence type="ECO:0000259" key="4">
    <source>
        <dbReference type="PROSITE" id="PS50949"/>
    </source>
</evidence>
<keyword evidence="6" id="KW-1185">Reference proteome</keyword>
<dbReference type="Pfam" id="PF07729">
    <property type="entry name" value="FCD"/>
    <property type="match status" value="1"/>
</dbReference>
<keyword evidence="3" id="KW-0804">Transcription</keyword>
<proteinExistence type="predicted"/>
<evidence type="ECO:0000256" key="3">
    <source>
        <dbReference type="ARBA" id="ARBA00023163"/>
    </source>
</evidence>
<dbReference type="SUPFAM" id="SSF48008">
    <property type="entry name" value="GntR ligand-binding domain-like"/>
    <property type="match status" value="1"/>
</dbReference>
<dbReference type="InterPro" id="IPR008920">
    <property type="entry name" value="TF_FadR/GntR_C"/>
</dbReference>
<accession>A0A845SJ36</accession>
<evidence type="ECO:0000313" key="6">
    <source>
        <dbReference type="Proteomes" id="UP000461443"/>
    </source>
</evidence>
<dbReference type="InterPro" id="IPR011711">
    <property type="entry name" value="GntR_C"/>
</dbReference>
<dbReference type="AlphaFoldDB" id="A0A845SJ36"/>
<name>A0A845SJ36_9GAMM</name>
<dbReference type="SUPFAM" id="SSF46785">
    <property type="entry name" value="Winged helix' DNA-binding domain"/>
    <property type="match status" value="1"/>
</dbReference>
<dbReference type="Proteomes" id="UP000461443">
    <property type="component" value="Unassembled WGS sequence"/>
</dbReference>
<evidence type="ECO:0000256" key="1">
    <source>
        <dbReference type="ARBA" id="ARBA00023015"/>
    </source>
</evidence>
<reference evidence="5 6" key="2">
    <citation type="submission" date="2020-02" db="EMBL/GenBank/DDBJ databases">
        <title>The new genus of Enterobacteriales.</title>
        <authorList>
            <person name="Kim I.S."/>
        </authorList>
    </citation>
    <scope>NUCLEOTIDE SEQUENCE [LARGE SCALE GENOMIC DNA]</scope>
    <source>
        <strain evidence="5 6">SAP-6</strain>
    </source>
</reference>
<dbReference type="InterPro" id="IPR000524">
    <property type="entry name" value="Tscrpt_reg_HTH_GntR"/>
</dbReference>
<organism evidence="5 6">
    <name type="scientific">Acerihabitans arboris</name>
    <dbReference type="NCBI Taxonomy" id="2691583"/>
    <lineage>
        <taxon>Bacteria</taxon>
        <taxon>Pseudomonadati</taxon>
        <taxon>Pseudomonadota</taxon>
        <taxon>Gammaproteobacteria</taxon>
        <taxon>Enterobacterales</taxon>
        <taxon>Pectobacteriaceae</taxon>
        <taxon>Acerihabitans</taxon>
    </lineage>
</organism>
<comment type="caution">
    <text evidence="5">The sequence shown here is derived from an EMBL/GenBank/DDBJ whole genome shotgun (WGS) entry which is preliminary data.</text>
</comment>
<evidence type="ECO:0000256" key="2">
    <source>
        <dbReference type="ARBA" id="ARBA00023125"/>
    </source>
</evidence>
<sequence>MNTPESITLLRTQSLTTLVHEELERRIIAGQLLPGTPLREAAIATEMGISRGPVREAFRMLEERGLVMFEKNCGVRIRRLDLAQAQHIYQVRIPLEELIGMLAAQNLAQEGAMLIRQALEQMAATVERQDVAAYTALNFQFHDLLARYTGNPSLYDTYRRLVVQLELFRSYTFKLNPETINLSLREHAEIFAAIVSRDSARSGALLRRHAQDSLTRLHKASLPS</sequence>
<evidence type="ECO:0000313" key="5">
    <source>
        <dbReference type="EMBL" id="NDL64930.1"/>
    </source>
</evidence>
<reference evidence="5 6" key="1">
    <citation type="submission" date="2019-12" db="EMBL/GenBank/DDBJ databases">
        <authorList>
            <person name="Lee S.D."/>
        </authorList>
    </citation>
    <scope>NUCLEOTIDE SEQUENCE [LARGE SCALE GENOMIC DNA]</scope>
    <source>
        <strain evidence="5 6">SAP-6</strain>
    </source>
</reference>
<dbReference type="RefSeq" id="WP_162367640.1">
    <property type="nucleotide sequence ID" value="NZ_WUBS01000015.1"/>
</dbReference>
<dbReference type="GO" id="GO:0003700">
    <property type="term" value="F:DNA-binding transcription factor activity"/>
    <property type="evidence" value="ECO:0007669"/>
    <property type="project" value="InterPro"/>
</dbReference>
<dbReference type="InterPro" id="IPR036390">
    <property type="entry name" value="WH_DNA-bd_sf"/>
</dbReference>
<dbReference type="GO" id="GO:0003677">
    <property type="term" value="F:DNA binding"/>
    <property type="evidence" value="ECO:0007669"/>
    <property type="project" value="UniProtKB-KW"/>
</dbReference>
<dbReference type="Pfam" id="PF00392">
    <property type="entry name" value="GntR"/>
    <property type="match status" value="1"/>
</dbReference>
<dbReference type="EMBL" id="WUBS01000015">
    <property type="protein sequence ID" value="NDL64930.1"/>
    <property type="molecule type" value="Genomic_DNA"/>
</dbReference>
<dbReference type="InterPro" id="IPR036388">
    <property type="entry name" value="WH-like_DNA-bd_sf"/>
</dbReference>
<dbReference type="SMART" id="SM00345">
    <property type="entry name" value="HTH_GNTR"/>
    <property type="match status" value="1"/>
</dbReference>
<protein>
    <submittedName>
        <fullName evidence="5">FCD domain-containing protein</fullName>
    </submittedName>
</protein>
<keyword evidence="2" id="KW-0238">DNA-binding</keyword>
<feature type="domain" description="HTH gntR-type" evidence="4">
    <location>
        <begin position="13"/>
        <end position="80"/>
    </location>
</feature>
<dbReference type="PANTHER" id="PTHR43537">
    <property type="entry name" value="TRANSCRIPTIONAL REGULATOR, GNTR FAMILY"/>
    <property type="match status" value="1"/>
</dbReference>
<dbReference type="SMART" id="SM00895">
    <property type="entry name" value="FCD"/>
    <property type="match status" value="1"/>
</dbReference>
<gene>
    <name evidence="5" type="ORF">GRH90_19545</name>
</gene>